<accession>A0A1I2S2P2</accession>
<dbReference type="Pfam" id="PF00561">
    <property type="entry name" value="Abhydrolase_1"/>
    <property type="match status" value="1"/>
</dbReference>
<keyword evidence="7" id="KW-1185">Reference proteome</keyword>
<comment type="similarity">
    <text evidence="1">Belongs to the AB hydrolase superfamily. AB hydrolase 4 family.</text>
</comment>
<evidence type="ECO:0000313" key="7">
    <source>
        <dbReference type="Proteomes" id="UP000198623"/>
    </source>
</evidence>
<dbReference type="SUPFAM" id="SSF53474">
    <property type="entry name" value="alpha/beta-Hydrolases"/>
    <property type="match status" value="1"/>
</dbReference>
<dbReference type="AlphaFoldDB" id="A0A1I2S2P2"/>
<evidence type="ECO:0000256" key="2">
    <source>
        <dbReference type="ARBA" id="ARBA00022487"/>
    </source>
</evidence>
<dbReference type="STRING" id="1045558.SAMN05216175_10784"/>
<dbReference type="GO" id="GO:0047372">
    <property type="term" value="F:monoacylglycerol lipase activity"/>
    <property type="evidence" value="ECO:0007669"/>
    <property type="project" value="TreeGrafter"/>
</dbReference>
<dbReference type="RefSeq" id="WP_090728296.1">
    <property type="nucleotide sequence ID" value="NZ_FOOU01000007.1"/>
</dbReference>
<organism evidence="6 7">
    <name type="scientific">Neptunomonas qingdaonensis</name>
    <dbReference type="NCBI Taxonomy" id="1045558"/>
    <lineage>
        <taxon>Bacteria</taxon>
        <taxon>Pseudomonadati</taxon>
        <taxon>Pseudomonadota</taxon>
        <taxon>Gammaproteobacteria</taxon>
        <taxon>Oceanospirillales</taxon>
        <taxon>Oceanospirillaceae</taxon>
        <taxon>Neptunomonas</taxon>
    </lineage>
</organism>
<dbReference type="Gene3D" id="3.40.50.1820">
    <property type="entry name" value="alpha/beta hydrolase"/>
    <property type="match status" value="1"/>
</dbReference>
<dbReference type="PROSITE" id="PS01133">
    <property type="entry name" value="UPF0017"/>
    <property type="match status" value="1"/>
</dbReference>
<dbReference type="OrthoDB" id="332676at2"/>
<evidence type="ECO:0000313" key="6">
    <source>
        <dbReference type="EMBL" id="SFG47040.1"/>
    </source>
</evidence>
<evidence type="ECO:0000256" key="4">
    <source>
        <dbReference type="PIRSR" id="PIRSR005211-1"/>
    </source>
</evidence>
<dbReference type="InterPro" id="IPR029058">
    <property type="entry name" value="AB_hydrolase_fold"/>
</dbReference>
<dbReference type="NCBIfam" id="NF008218">
    <property type="entry name" value="PRK10985.1"/>
    <property type="match status" value="1"/>
</dbReference>
<sequence length="351" mass="39087">MTRPFLPPWWAKNPHVQTILPVLTKVDLPVLSRQRLELSDGDFIDLDWLGDPCNASSIVVILHGLEGSSDSHYVRRLLRDCHRLGLCAVVHHHRGCSGETNRLARSYHSGDTQDISHTLAYLQQHFPQAKLHAVGYSLGGNVLAKYLGELQGNSAIDRAVIVSAPLQLSACAKRLEKGFSTVYQWHLIKQLRQKVIDKLNKKTFINQTSANQTSVNQAAITLKQVGKLKTFYQFDHQVTAPLHGFEGVDDYYAKSSGLGYLSKINRPTLLIHAADDPFMTADVIPAISQLGTDVTYELHPHGGHVGFIDGGTPLKPRFYLEQRILHFLTMNNEGIESSESSLKPKKTPLSM</sequence>
<feature type="active site" description="Charge relay system" evidence="4">
    <location>
        <position position="137"/>
    </location>
</feature>
<keyword evidence="3" id="KW-0378">Hydrolase</keyword>
<reference evidence="7" key="1">
    <citation type="submission" date="2016-10" db="EMBL/GenBank/DDBJ databases">
        <authorList>
            <person name="Varghese N."/>
            <person name="Submissions S."/>
        </authorList>
    </citation>
    <scope>NUCLEOTIDE SEQUENCE [LARGE SCALE GENOMIC DNA]</scope>
    <source>
        <strain evidence="7">CGMCC 1.10971</strain>
    </source>
</reference>
<dbReference type="GO" id="GO:0034338">
    <property type="term" value="F:short-chain carboxylesterase activity"/>
    <property type="evidence" value="ECO:0007669"/>
    <property type="project" value="TreeGrafter"/>
</dbReference>
<evidence type="ECO:0000259" key="5">
    <source>
        <dbReference type="Pfam" id="PF00561"/>
    </source>
</evidence>
<name>A0A1I2S2P2_9GAMM</name>
<keyword evidence="2" id="KW-0719">Serine esterase</keyword>
<proteinExistence type="inferred from homology"/>
<dbReference type="InterPro" id="IPR012020">
    <property type="entry name" value="ABHD4"/>
</dbReference>
<feature type="active site" description="Charge relay system" evidence="4">
    <location>
        <position position="276"/>
    </location>
</feature>
<evidence type="ECO:0000256" key="3">
    <source>
        <dbReference type="ARBA" id="ARBA00022801"/>
    </source>
</evidence>
<evidence type="ECO:0000256" key="1">
    <source>
        <dbReference type="ARBA" id="ARBA00010884"/>
    </source>
</evidence>
<dbReference type="Proteomes" id="UP000198623">
    <property type="component" value="Unassembled WGS sequence"/>
</dbReference>
<protein>
    <recommendedName>
        <fullName evidence="5">AB hydrolase-1 domain-containing protein</fullName>
    </recommendedName>
</protein>
<gene>
    <name evidence="6" type="ORF">SAMN05216175_10784</name>
</gene>
<feature type="domain" description="AB hydrolase-1" evidence="5">
    <location>
        <begin position="58"/>
        <end position="310"/>
    </location>
</feature>
<dbReference type="InterPro" id="IPR000952">
    <property type="entry name" value="AB_hydrolase_4_CS"/>
</dbReference>
<feature type="active site" description="Charge relay system" evidence="4">
    <location>
        <position position="304"/>
    </location>
</feature>
<dbReference type="InterPro" id="IPR050960">
    <property type="entry name" value="AB_hydrolase_4_sf"/>
</dbReference>
<dbReference type="InterPro" id="IPR000073">
    <property type="entry name" value="AB_hydrolase_1"/>
</dbReference>
<dbReference type="EMBL" id="FOOU01000007">
    <property type="protein sequence ID" value="SFG47040.1"/>
    <property type="molecule type" value="Genomic_DNA"/>
</dbReference>
<dbReference type="PIRSF" id="PIRSF005211">
    <property type="entry name" value="Ab_hydro_YheT"/>
    <property type="match status" value="1"/>
</dbReference>
<dbReference type="PANTHER" id="PTHR10794:SF94">
    <property type="entry name" value="ESTERASE YHET-RELATED"/>
    <property type="match status" value="1"/>
</dbReference>
<dbReference type="PANTHER" id="PTHR10794">
    <property type="entry name" value="ABHYDROLASE DOMAIN-CONTAINING PROTEIN"/>
    <property type="match status" value="1"/>
</dbReference>